<dbReference type="PANTHER" id="PTHR43214">
    <property type="entry name" value="TWO-COMPONENT RESPONSE REGULATOR"/>
    <property type="match status" value="1"/>
</dbReference>
<dbReference type="SMART" id="SM00448">
    <property type="entry name" value="REC"/>
    <property type="match status" value="1"/>
</dbReference>
<evidence type="ECO:0000256" key="1">
    <source>
        <dbReference type="ARBA" id="ARBA00022553"/>
    </source>
</evidence>
<dbReference type="PANTHER" id="PTHR43214:SF43">
    <property type="entry name" value="TWO-COMPONENT RESPONSE REGULATOR"/>
    <property type="match status" value="1"/>
</dbReference>
<dbReference type="GO" id="GO:0006355">
    <property type="term" value="P:regulation of DNA-templated transcription"/>
    <property type="evidence" value="ECO:0007669"/>
    <property type="project" value="InterPro"/>
</dbReference>
<keyword evidence="2" id="KW-0238">DNA-binding</keyword>
<dbReference type="Pfam" id="PF00072">
    <property type="entry name" value="Response_reg"/>
    <property type="match status" value="1"/>
</dbReference>
<dbReference type="SUPFAM" id="SSF46894">
    <property type="entry name" value="C-terminal effector domain of the bipartite response regulators"/>
    <property type="match status" value="1"/>
</dbReference>
<feature type="domain" description="Response regulatory" evidence="5">
    <location>
        <begin position="5"/>
        <end position="126"/>
    </location>
</feature>
<keyword evidence="1 3" id="KW-0597">Phosphoprotein</keyword>
<comment type="caution">
    <text evidence="6">The sequence shown here is derived from an EMBL/GenBank/DDBJ whole genome shotgun (WGS) entry which is preliminary data.</text>
</comment>
<feature type="modified residue" description="4-aspartylphosphate" evidence="3">
    <location>
        <position position="56"/>
    </location>
</feature>
<proteinExistence type="predicted"/>
<dbReference type="InterPro" id="IPR039420">
    <property type="entry name" value="WalR-like"/>
</dbReference>
<dbReference type="GO" id="GO:0003677">
    <property type="term" value="F:DNA binding"/>
    <property type="evidence" value="ECO:0007669"/>
    <property type="project" value="UniProtKB-KW"/>
</dbReference>
<dbReference type="InterPro" id="IPR000792">
    <property type="entry name" value="Tscrpt_reg_LuxR_C"/>
</dbReference>
<dbReference type="InterPro" id="IPR001789">
    <property type="entry name" value="Sig_transdc_resp-reg_receiver"/>
</dbReference>
<dbReference type="Pfam" id="PF00196">
    <property type="entry name" value="GerE"/>
    <property type="match status" value="1"/>
</dbReference>
<evidence type="ECO:0000256" key="3">
    <source>
        <dbReference type="PROSITE-ProRule" id="PRU00169"/>
    </source>
</evidence>
<dbReference type="AlphaFoldDB" id="A0A2W1JPP2"/>
<dbReference type="CDD" id="cd06170">
    <property type="entry name" value="LuxR_C_like"/>
    <property type="match status" value="1"/>
</dbReference>
<evidence type="ECO:0000259" key="5">
    <source>
        <dbReference type="PROSITE" id="PS50110"/>
    </source>
</evidence>
<dbReference type="OrthoDB" id="3827286at2"/>
<dbReference type="EMBL" id="PQWO01000020">
    <property type="protein sequence ID" value="PZD71211.1"/>
    <property type="molecule type" value="Genomic_DNA"/>
</dbReference>
<dbReference type="PRINTS" id="PR00038">
    <property type="entry name" value="HTHLUXR"/>
</dbReference>
<dbReference type="PROSITE" id="PS00622">
    <property type="entry name" value="HTH_LUXR_1"/>
    <property type="match status" value="1"/>
</dbReference>
<dbReference type="Proteomes" id="UP000248857">
    <property type="component" value="Unassembled WGS sequence"/>
</dbReference>
<name>A0A2W1JPP2_9CYAN</name>
<dbReference type="PROSITE" id="PS50043">
    <property type="entry name" value="HTH_LUXR_2"/>
    <property type="match status" value="1"/>
</dbReference>
<dbReference type="RefSeq" id="WP_110988283.1">
    <property type="nucleotide sequence ID" value="NZ_CAWNWM010000020.1"/>
</dbReference>
<dbReference type="InterPro" id="IPR016032">
    <property type="entry name" value="Sig_transdc_resp-reg_C-effctor"/>
</dbReference>
<feature type="domain" description="HTH luxR-type" evidence="4">
    <location>
        <begin position="168"/>
        <end position="233"/>
    </location>
</feature>
<dbReference type="GO" id="GO:0000160">
    <property type="term" value="P:phosphorelay signal transduction system"/>
    <property type="evidence" value="ECO:0007669"/>
    <property type="project" value="InterPro"/>
</dbReference>
<evidence type="ECO:0000256" key="2">
    <source>
        <dbReference type="ARBA" id="ARBA00023125"/>
    </source>
</evidence>
<dbReference type="SMART" id="SM00421">
    <property type="entry name" value="HTH_LUXR"/>
    <property type="match status" value="1"/>
</dbReference>
<reference evidence="6 7" key="1">
    <citation type="journal article" date="2018" name="Sci. Rep.">
        <title>A novel species of the marine cyanobacterium Acaryochloris with a unique pigment content and lifestyle.</title>
        <authorList>
            <person name="Partensky F."/>
            <person name="Six C."/>
            <person name="Ratin M."/>
            <person name="Garczarek L."/>
            <person name="Vaulot D."/>
            <person name="Probert I."/>
            <person name="Calteau A."/>
            <person name="Gourvil P."/>
            <person name="Marie D."/>
            <person name="Grebert T."/>
            <person name="Bouchier C."/>
            <person name="Le Panse S."/>
            <person name="Gachenot M."/>
            <person name="Rodriguez F."/>
            <person name="Garrido J.L."/>
        </authorList>
    </citation>
    <scope>NUCLEOTIDE SEQUENCE [LARGE SCALE GENOMIC DNA]</scope>
    <source>
        <strain evidence="6 7">RCC1774</strain>
    </source>
</reference>
<organism evidence="6 7">
    <name type="scientific">Acaryochloris thomasi RCC1774</name>
    <dbReference type="NCBI Taxonomy" id="1764569"/>
    <lineage>
        <taxon>Bacteria</taxon>
        <taxon>Bacillati</taxon>
        <taxon>Cyanobacteriota</taxon>
        <taxon>Cyanophyceae</taxon>
        <taxon>Acaryochloridales</taxon>
        <taxon>Acaryochloridaceae</taxon>
        <taxon>Acaryochloris</taxon>
        <taxon>Acaryochloris thomasi</taxon>
    </lineage>
</organism>
<dbReference type="PROSITE" id="PS50110">
    <property type="entry name" value="RESPONSE_REGULATORY"/>
    <property type="match status" value="1"/>
</dbReference>
<evidence type="ECO:0000313" key="6">
    <source>
        <dbReference type="EMBL" id="PZD71211.1"/>
    </source>
</evidence>
<dbReference type="SUPFAM" id="SSF52172">
    <property type="entry name" value="CheY-like"/>
    <property type="match status" value="1"/>
</dbReference>
<dbReference type="InterPro" id="IPR058245">
    <property type="entry name" value="NreC/VraR/RcsB-like_REC"/>
</dbReference>
<dbReference type="Gene3D" id="3.40.50.2300">
    <property type="match status" value="1"/>
</dbReference>
<gene>
    <name evidence="6" type="primary">degU_5</name>
    <name evidence="6" type="ORF">C1752_07487</name>
</gene>
<dbReference type="CDD" id="cd17535">
    <property type="entry name" value="REC_NarL-like"/>
    <property type="match status" value="1"/>
</dbReference>
<keyword evidence="7" id="KW-1185">Reference proteome</keyword>
<evidence type="ECO:0000259" key="4">
    <source>
        <dbReference type="PROSITE" id="PS50043"/>
    </source>
</evidence>
<sequence>MSDIRVVLIEDHALTRMGLKTALQEQPGMQCVGESSSGQEGLRVLKDTLPDVAIVDIGLPDIDGIEVTQQFKQNHDPQTEPKTKVLILTSHDSEEAVLAAFAAGADAYCMKDIELDNLLVAVRDTYAGNHWIDPAIASIVLRQLKSPPTAETDQRSVEIDAVKPEFEELLEISPLTDRELETLELIVSGKSNTEIAEALFVTVGTVKTHVHNILQKLGVDDRTQAAVRALRSGLVS</sequence>
<dbReference type="InterPro" id="IPR011006">
    <property type="entry name" value="CheY-like_superfamily"/>
</dbReference>
<accession>A0A2W1JPP2</accession>
<evidence type="ECO:0000313" key="7">
    <source>
        <dbReference type="Proteomes" id="UP000248857"/>
    </source>
</evidence>
<protein>
    <submittedName>
        <fullName evidence="6">Transcriptional regulatory protein DegU</fullName>
    </submittedName>
</protein>